<gene>
    <name evidence="1" type="ORF">CYNAS_LOCUS3777</name>
</gene>
<organism evidence="1 2">
    <name type="scientific">Cylicocyclus nassatus</name>
    <name type="common">Nematode worm</name>
    <dbReference type="NCBI Taxonomy" id="53992"/>
    <lineage>
        <taxon>Eukaryota</taxon>
        <taxon>Metazoa</taxon>
        <taxon>Ecdysozoa</taxon>
        <taxon>Nematoda</taxon>
        <taxon>Chromadorea</taxon>
        <taxon>Rhabditida</taxon>
        <taxon>Rhabditina</taxon>
        <taxon>Rhabditomorpha</taxon>
        <taxon>Strongyloidea</taxon>
        <taxon>Strongylidae</taxon>
        <taxon>Cylicocyclus</taxon>
    </lineage>
</organism>
<dbReference type="AlphaFoldDB" id="A0AA36DS56"/>
<dbReference type="Proteomes" id="UP001176961">
    <property type="component" value="Unassembled WGS sequence"/>
</dbReference>
<dbReference type="SUPFAM" id="SSF51649">
    <property type="entry name" value="RuBisCo, C-terminal domain"/>
    <property type="match status" value="1"/>
</dbReference>
<reference evidence="1" key="1">
    <citation type="submission" date="2023-07" db="EMBL/GenBank/DDBJ databases">
        <authorList>
            <consortium name="CYATHOMIX"/>
        </authorList>
    </citation>
    <scope>NUCLEOTIDE SEQUENCE</scope>
    <source>
        <strain evidence="1">N/A</strain>
    </source>
</reference>
<proteinExistence type="predicted"/>
<keyword evidence="2" id="KW-1185">Reference proteome</keyword>
<dbReference type="EMBL" id="CATQJL010000001">
    <property type="protein sequence ID" value="CAJ0591794.1"/>
    <property type="molecule type" value="Genomic_DNA"/>
</dbReference>
<accession>A0AA36DS56</accession>
<name>A0AA36DS56_CYLNA</name>
<sequence length="109" mass="12223">MATLDRDLSALAMPISELFGKQMRHHANVVKRSTREMGDVLTKKVMTANDRRRLKRQYYPTYPGYYNPVYSGSYYYPAYPGFYNPVGSGSLWAAGGGLVGNTLSFLLGK</sequence>
<comment type="caution">
    <text evidence="1">The sequence shown here is derived from an EMBL/GenBank/DDBJ whole genome shotgun (WGS) entry which is preliminary data.</text>
</comment>
<protein>
    <submittedName>
        <fullName evidence="1">Uncharacterized protein</fullName>
    </submittedName>
</protein>
<evidence type="ECO:0000313" key="1">
    <source>
        <dbReference type="EMBL" id="CAJ0591794.1"/>
    </source>
</evidence>
<evidence type="ECO:0000313" key="2">
    <source>
        <dbReference type="Proteomes" id="UP001176961"/>
    </source>
</evidence>
<dbReference type="GO" id="GO:0000287">
    <property type="term" value="F:magnesium ion binding"/>
    <property type="evidence" value="ECO:0007669"/>
    <property type="project" value="InterPro"/>
</dbReference>
<dbReference type="InterPro" id="IPR036376">
    <property type="entry name" value="RuBisCO_lsu_C_sf"/>
</dbReference>